<keyword evidence="3" id="KW-1185">Reference proteome</keyword>
<proteinExistence type="predicted"/>
<organism evidence="2 3">
    <name type="scientific">Actinoplanes ianthinogenes</name>
    <dbReference type="NCBI Taxonomy" id="122358"/>
    <lineage>
        <taxon>Bacteria</taxon>
        <taxon>Bacillati</taxon>
        <taxon>Actinomycetota</taxon>
        <taxon>Actinomycetes</taxon>
        <taxon>Micromonosporales</taxon>
        <taxon>Micromonosporaceae</taxon>
        <taxon>Actinoplanes</taxon>
    </lineage>
</organism>
<feature type="region of interest" description="Disordered" evidence="1">
    <location>
        <begin position="1"/>
        <end position="54"/>
    </location>
</feature>
<accession>A0ABM7M3E6</accession>
<dbReference type="EMBL" id="AP023356">
    <property type="protein sequence ID" value="BCJ46174.1"/>
    <property type="molecule type" value="Genomic_DNA"/>
</dbReference>
<sequence length="75" mass="7540">MNASSMIPAGSYGPHRGRDRAIGTSRGTWAGSGRKVGARGGRFGRKVGGSGTGTALRVSAGGNLDGVVEVAGRRR</sequence>
<evidence type="ECO:0000313" key="2">
    <source>
        <dbReference type="EMBL" id="BCJ46174.1"/>
    </source>
</evidence>
<evidence type="ECO:0000313" key="3">
    <source>
        <dbReference type="Proteomes" id="UP000676967"/>
    </source>
</evidence>
<feature type="compositionally biased region" description="Gly residues" evidence="1">
    <location>
        <begin position="38"/>
        <end position="52"/>
    </location>
</feature>
<gene>
    <name evidence="2" type="ORF">Aiant_68310</name>
</gene>
<protein>
    <submittedName>
        <fullName evidence="2">Uncharacterized protein</fullName>
    </submittedName>
</protein>
<name>A0ABM7M3E6_9ACTN</name>
<reference evidence="2 3" key="1">
    <citation type="submission" date="2020-08" db="EMBL/GenBank/DDBJ databases">
        <title>Whole genome shotgun sequence of Actinoplanes ianthinogenes NBRC 13996.</title>
        <authorList>
            <person name="Komaki H."/>
            <person name="Tamura T."/>
        </authorList>
    </citation>
    <scope>NUCLEOTIDE SEQUENCE [LARGE SCALE GENOMIC DNA]</scope>
    <source>
        <strain evidence="2 3">NBRC 13996</strain>
    </source>
</reference>
<dbReference type="Proteomes" id="UP000676967">
    <property type="component" value="Chromosome"/>
</dbReference>
<evidence type="ECO:0000256" key="1">
    <source>
        <dbReference type="SAM" id="MobiDB-lite"/>
    </source>
</evidence>